<evidence type="ECO:0000256" key="2">
    <source>
        <dbReference type="ARBA" id="ARBA00022840"/>
    </source>
</evidence>
<accession>A0ABD3NLB1</accession>
<evidence type="ECO:0000259" key="5">
    <source>
        <dbReference type="PROSITE" id="PS50893"/>
    </source>
</evidence>
<dbReference type="Pfam" id="PF12848">
    <property type="entry name" value="ABC_tran_Xtn"/>
    <property type="match status" value="1"/>
</dbReference>
<dbReference type="InterPro" id="IPR027417">
    <property type="entry name" value="P-loop_NTPase"/>
</dbReference>
<proteinExistence type="predicted"/>
<dbReference type="FunFam" id="3.40.50.300:FF:000011">
    <property type="entry name" value="Putative ABC transporter ATP-binding component"/>
    <property type="match status" value="1"/>
</dbReference>
<feature type="domain" description="ABC transporter" evidence="5">
    <location>
        <begin position="90"/>
        <end position="399"/>
    </location>
</feature>
<evidence type="ECO:0000256" key="4">
    <source>
        <dbReference type="SAM" id="MobiDB-lite"/>
    </source>
</evidence>
<dbReference type="Pfam" id="PF00005">
    <property type="entry name" value="ABC_tran"/>
    <property type="match status" value="2"/>
</dbReference>
<feature type="region of interest" description="Disordered" evidence="4">
    <location>
        <begin position="31"/>
        <end position="53"/>
    </location>
</feature>
<dbReference type="AlphaFoldDB" id="A0ABD3NLB1"/>
<evidence type="ECO:0000313" key="7">
    <source>
        <dbReference type="Proteomes" id="UP001530315"/>
    </source>
</evidence>
<dbReference type="SUPFAM" id="SSF52540">
    <property type="entry name" value="P-loop containing nucleoside triphosphate hydrolases"/>
    <property type="match status" value="2"/>
</dbReference>
<dbReference type="PROSITE" id="PS50893">
    <property type="entry name" value="ABC_TRANSPORTER_2"/>
    <property type="match status" value="1"/>
</dbReference>
<reference evidence="6 7" key="1">
    <citation type="submission" date="2024-10" db="EMBL/GenBank/DDBJ databases">
        <title>Updated reference genomes for cyclostephanoid diatoms.</title>
        <authorList>
            <person name="Roberts W.R."/>
            <person name="Alverson A.J."/>
        </authorList>
    </citation>
    <scope>NUCLEOTIDE SEQUENCE [LARGE SCALE GENOMIC DNA]</scope>
    <source>
        <strain evidence="6 7">AJA276-08</strain>
    </source>
</reference>
<keyword evidence="2" id="KW-0067">ATP-binding</keyword>
<name>A0ABD3NLB1_9STRA</name>
<feature type="compositionally biased region" description="Basic and acidic residues" evidence="4">
    <location>
        <begin position="726"/>
        <end position="737"/>
    </location>
</feature>
<dbReference type="InterPro" id="IPR003439">
    <property type="entry name" value="ABC_transporter-like_ATP-bd"/>
</dbReference>
<dbReference type="InterPro" id="IPR032781">
    <property type="entry name" value="ABC_tran_Xtn"/>
</dbReference>
<protein>
    <recommendedName>
        <fullName evidence="5">ABC transporter domain-containing protein</fullName>
    </recommendedName>
</protein>
<keyword evidence="1" id="KW-0547">Nucleotide-binding</keyword>
<feature type="compositionally biased region" description="Low complexity" evidence="4">
    <location>
        <begin position="31"/>
        <end position="50"/>
    </location>
</feature>
<dbReference type="InterPro" id="IPR051309">
    <property type="entry name" value="ABCF_ATPase"/>
</dbReference>
<feature type="coiled-coil region" evidence="3">
    <location>
        <begin position="747"/>
        <end position="820"/>
    </location>
</feature>
<feature type="region of interest" description="Disordered" evidence="4">
    <location>
        <begin position="716"/>
        <end position="737"/>
    </location>
</feature>
<evidence type="ECO:0000313" key="6">
    <source>
        <dbReference type="EMBL" id="KAL3776017.1"/>
    </source>
</evidence>
<evidence type="ECO:0000256" key="1">
    <source>
        <dbReference type="ARBA" id="ARBA00022741"/>
    </source>
</evidence>
<keyword evidence="3" id="KW-0175">Coiled coil</keyword>
<keyword evidence="7" id="KW-1185">Reference proteome</keyword>
<dbReference type="PANTHER" id="PTHR42855:SF1">
    <property type="entry name" value="ABC TRANSPORTER DOMAIN-CONTAINING PROTEIN"/>
    <property type="match status" value="1"/>
</dbReference>
<dbReference type="PROSITE" id="PS00211">
    <property type="entry name" value="ABC_TRANSPORTER_1"/>
    <property type="match status" value="2"/>
</dbReference>
<dbReference type="Gene3D" id="3.40.50.300">
    <property type="entry name" value="P-loop containing nucleotide triphosphate hydrolases"/>
    <property type="match status" value="2"/>
</dbReference>
<dbReference type="PANTHER" id="PTHR42855">
    <property type="entry name" value="ABC TRANSPORTER ATP-BINDING SUBUNIT"/>
    <property type="match status" value="1"/>
</dbReference>
<dbReference type="EMBL" id="JALLAZ020001376">
    <property type="protein sequence ID" value="KAL3776017.1"/>
    <property type="molecule type" value="Genomic_DNA"/>
</dbReference>
<organism evidence="6 7">
    <name type="scientific">Stephanodiscus triporus</name>
    <dbReference type="NCBI Taxonomy" id="2934178"/>
    <lineage>
        <taxon>Eukaryota</taxon>
        <taxon>Sar</taxon>
        <taxon>Stramenopiles</taxon>
        <taxon>Ochrophyta</taxon>
        <taxon>Bacillariophyta</taxon>
        <taxon>Coscinodiscophyceae</taxon>
        <taxon>Thalassiosirophycidae</taxon>
        <taxon>Stephanodiscales</taxon>
        <taxon>Stephanodiscaceae</taxon>
        <taxon>Stephanodiscus</taxon>
    </lineage>
</organism>
<sequence>MEFTINRVSLIIVLLFHFSCHRLWCYAYTTPRTSSGSASPPRPPSSTSGSWRRRWSYHRHRRHPSLLTSSLADVNEEAAASTLLSGPPAITARDLTCTFDGGNTYQLQAATYNLPRGGRVGLVGRNGCGKSRFMFGWIFSNAICAPVIDIQTQNSPRANVLILQILAEACGGSCDDDAKNDNILFTGSVECPKDVALAFVEQEPPSPTDVTVLDALLGVTRMTTHGNRGGGGVGPGGVNAVYEVVRRYRMASVGASSDDPDEFAIAASAMDDRDGWAVLTRAEEVSTRLRVRHLEGQPLSSLSGGERKRVALAAALVREPDVLILDEPTNHLDLAAIRWLTDLIRERRKMTLLTVTHDRAFLEDVCDSILELDRGQFYTYDGSYSSYLQGKEERLANEDQALRVAKGRYKTELDWMRRQPQARQTKQKARIDAFYKLEKSTKPRVRDPSLDLGEEGQRRLGGNILKLRGVSLSFGDKKILSDFSYDFNKGDRIGIVGRNGVGKVSLSASHRAPSRSFRRYLICTITNLRSFGHLHSKSTFIHVLTGDQAVDSGEIEAGDTVVFGKYDQMGISFLDEAQSVLDFVKERVESSSGASMAEAPQEAMRLLKQFEFPRQRWSERVSMLSGGERRRLQLLAVLTKGLSNTVSHIVFFFIVSSQPTNDIDLDTLRGENGLSHTPFVQVTNHLFVFEGNGIVKDYLGSLSDYAECLVEQEKSEEVANSSDNIDGDRKASYKEEKEKRLERRNAIKKMKRDLAKIEPALEKLRAKADGFQAAIDTSADEGWTVLADLTEKLQKVNGEIEEKEMEWLAMAEALESLEEEESDMAD</sequence>
<comment type="caution">
    <text evidence="6">The sequence shown here is derived from an EMBL/GenBank/DDBJ whole genome shotgun (WGS) entry which is preliminary data.</text>
</comment>
<gene>
    <name evidence="6" type="ORF">ACHAW5_007099</name>
</gene>
<dbReference type="InterPro" id="IPR017871">
    <property type="entry name" value="ABC_transporter-like_CS"/>
</dbReference>
<dbReference type="SMART" id="SM00382">
    <property type="entry name" value="AAA"/>
    <property type="match status" value="2"/>
</dbReference>
<dbReference type="Proteomes" id="UP001530315">
    <property type="component" value="Unassembled WGS sequence"/>
</dbReference>
<evidence type="ECO:0000256" key="3">
    <source>
        <dbReference type="SAM" id="Coils"/>
    </source>
</evidence>
<dbReference type="InterPro" id="IPR003593">
    <property type="entry name" value="AAA+_ATPase"/>
</dbReference>
<dbReference type="GO" id="GO:0005524">
    <property type="term" value="F:ATP binding"/>
    <property type="evidence" value="ECO:0007669"/>
    <property type="project" value="UniProtKB-KW"/>
</dbReference>